<reference evidence="2" key="2">
    <citation type="journal article" date="2021" name="Microbiol. Resour. Announc.">
        <title>Complete Genome Sequence of Polycladomyces abyssicola JIR-001T, Isolated from Hemipelagic Sediment in Deep Seawater.</title>
        <authorList>
            <person name="Tsubouchi T."/>
            <person name="Kaneko Y."/>
        </authorList>
    </citation>
    <scope>NUCLEOTIDE SEQUENCE</scope>
    <source>
        <strain evidence="2">JIR-001</strain>
    </source>
</reference>
<dbReference type="Pfam" id="PF25509">
    <property type="entry name" value="DUF7916"/>
    <property type="match status" value="1"/>
</dbReference>
<proteinExistence type="predicted"/>
<feature type="domain" description="DUF7916" evidence="1">
    <location>
        <begin position="8"/>
        <end position="310"/>
    </location>
</feature>
<evidence type="ECO:0000313" key="3">
    <source>
        <dbReference type="Proteomes" id="UP000677436"/>
    </source>
</evidence>
<name>A0A8D5UDU7_9BACL</name>
<dbReference type="SUPFAM" id="SSF51366">
    <property type="entry name" value="Ribulose-phoshate binding barrel"/>
    <property type="match status" value="1"/>
</dbReference>
<reference evidence="2" key="1">
    <citation type="journal article" date="2013" name="Int. J. Syst. Evol. Microbiol.">
        <title>Polycladomyces abyssicola gen. nov., sp. nov., a thermophilic filamentous bacterium isolated from hemipelagic sediment.</title>
        <authorList>
            <person name="Tsubouchi T."/>
            <person name="Shimane Y."/>
            <person name="Mori K."/>
            <person name="Usui K."/>
            <person name="Hiraki T."/>
            <person name="Tame A."/>
            <person name="Uematsu K."/>
            <person name="Maruyama T."/>
            <person name="Hatada Y."/>
        </authorList>
    </citation>
    <scope>NUCLEOTIDE SEQUENCE</scope>
    <source>
        <strain evidence="2">JIR-001</strain>
    </source>
</reference>
<accession>A0A8D5UDU7</accession>
<dbReference type="KEGG" id="pabs:JIR001_00430"/>
<dbReference type="InterPro" id="IPR017853">
    <property type="entry name" value="GH"/>
</dbReference>
<dbReference type="InterPro" id="IPR011060">
    <property type="entry name" value="RibuloseP-bd_barrel"/>
</dbReference>
<dbReference type="Proteomes" id="UP000677436">
    <property type="component" value="Chromosome"/>
</dbReference>
<sequence>MTQVKRILDATQEELTRYSGRQLLESIRAAEGRTVVAETVVTVPPLVDGCSNPELAAAFGADLLLLNLYDVERPMVTGFPSRTPIPDLPEPLKGWEHHLGWGVTAEQVKRVTGRPVGINLEPATRHTVSPGRLATADNAVKAREQGVDFVTVTGNPETGVTMEAIIDVLRTIRAAVGEDLILMAGKMHGAGTGTDHWLSEEQIARIAEVGCDVLLLPHAGTVPGVNYRQLIRWIDAAHEVGMLVMLTVGTSQEGAAPSLLETLAVTGKECGADLYHIGDAGFSGMAPPENIMAYSIALRGKRHTYRRMAKR</sequence>
<evidence type="ECO:0000313" key="2">
    <source>
        <dbReference type="EMBL" id="BCU80260.1"/>
    </source>
</evidence>
<dbReference type="EMBL" id="AP024601">
    <property type="protein sequence ID" value="BCU80260.1"/>
    <property type="molecule type" value="Genomic_DNA"/>
</dbReference>
<dbReference type="AlphaFoldDB" id="A0A8D5UDU7"/>
<protein>
    <recommendedName>
        <fullName evidence="1">DUF7916 domain-containing protein</fullName>
    </recommendedName>
</protein>
<dbReference type="SUPFAM" id="SSF51445">
    <property type="entry name" value="(Trans)glycosidases"/>
    <property type="match status" value="1"/>
</dbReference>
<dbReference type="InterPro" id="IPR057238">
    <property type="entry name" value="DUF7916"/>
</dbReference>
<gene>
    <name evidence="2" type="ORF">JIR001_00430</name>
</gene>
<evidence type="ECO:0000259" key="1">
    <source>
        <dbReference type="Pfam" id="PF25509"/>
    </source>
</evidence>
<organism evidence="2 3">
    <name type="scientific">Polycladomyces abyssicola</name>
    <dbReference type="NCBI Taxonomy" id="1125966"/>
    <lineage>
        <taxon>Bacteria</taxon>
        <taxon>Bacillati</taxon>
        <taxon>Bacillota</taxon>
        <taxon>Bacilli</taxon>
        <taxon>Bacillales</taxon>
        <taxon>Thermoactinomycetaceae</taxon>
        <taxon>Polycladomyces</taxon>
    </lineage>
</organism>
<dbReference type="RefSeq" id="WP_420830157.1">
    <property type="nucleotide sequence ID" value="NZ_AP024601.1"/>
</dbReference>
<keyword evidence="3" id="KW-1185">Reference proteome</keyword>